<evidence type="ECO:0000256" key="10">
    <source>
        <dbReference type="PIRNR" id="PIRNR009998"/>
    </source>
</evidence>
<sequence>MGDSSPVDETFKKLQSHKGVLGVVVINADGIAVKSTFDNEQTVQYASLVSHFTTKCRSVVKKLDGEDELKFVRLRSKKHEIMVAPDFIKDGEYYLVVVQDPSAS</sequence>
<keyword evidence="6 10" id="KW-0243">Dynein</keyword>
<evidence type="ECO:0000256" key="6">
    <source>
        <dbReference type="ARBA" id="ARBA00023017"/>
    </source>
</evidence>
<evidence type="ECO:0000256" key="4">
    <source>
        <dbReference type="ARBA" id="ARBA00022490"/>
    </source>
</evidence>
<dbReference type="InterPro" id="IPR004942">
    <property type="entry name" value="Roadblock/LAMTOR2_dom"/>
</dbReference>
<dbReference type="GO" id="GO:0045505">
    <property type="term" value="F:dynein intermediate chain binding"/>
    <property type="evidence" value="ECO:0007669"/>
    <property type="project" value="UniProtKB-UniRule"/>
</dbReference>
<keyword evidence="7 10" id="KW-0505">Motor protein</keyword>
<gene>
    <name evidence="12" type="ORF">CEUR00632_LOCUS4797</name>
</gene>
<dbReference type="GO" id="GO:0007018">
    <property type="term" value="P:microtubule-based movement"/>
    <property type="evidence" value="ECO:0007669"/>
    <property type="project" value="UniProtKB-UniRule"/>
</dbReference>
<evidence type="ECO:0000313" key="12">
    <source>
        <dbReference type="EMBL" id="CAD8284761.1"/>
    </source>
</evidence>
<organism evidence="12">
    <name type="scientific">Chlamydomonas euryale</name>
    <dbReference type="NCBI Taxonomy" id="1486919"/>
    <lineage>
        <taxon>Eukaryota</taxon>
        <taxon>Viridiplantae</taxon>
        <taxon>Chlorophyta</taxon>
        <taxon>core chlorophytes</taxon>
        <taxon>Chlorophyceae</taxon>
        <taxon>CS clade</taxon>
        <taxon>Chlamydomonadales</taxon>
        <taxon>Chlamydomonadaceae</taxon>
        <taxon>Chlamydomonas</taxon>
    </lineage>
</organism>
<dbReference type="EMBL" id="HBEC01010445">
    <property type="protein sequence ID" value="CAD8284761.1"/>
    <property type="molecule type" value="Transcribed_RNA"/>
</dbReference>
<dbReference type="SMART" id="SM00960">
    <property type="entry name" value="Robl_LC7"/>
    <property type="match status" value="1"/>
</dbReference>
<feature type="domain" description="Roadblock/LAMTOR2" evidence="11">
    <location>
        <begin position="7"/>
        <end position="99"/>
    </location>
</feature>
<evidence type="ECO:0000259" key="11">
    <source>
        <dbReference type="SMART" id="SM00960"/>
    </source>
</evidence>
<evidence type="ECO:0000256" key="8">
    <source>
        <dbReference type="ARBA" id="ARBA00023212"/>
    </source>
</evidence>
<evidence type="ECO:0000256" key="7">
    <source>
        <dbReference type="ARBA" id="ARBA00023175"/>
    </source>
</evidence>
<dbReference type="AlphaFoldDB" id="A0A7R9V6S7"/>
<comment type="subcellular location">
    <subcellularLocation>
        <location evidence="1 10">Cytoplasm</location>
        <location evidence="1 10">Cytoskeleton</location>
    </subcellularLocation>
</comment>
<protein>
    <recommendedName>
        <fullName evidence="10">Dynein light chain roadblock</fullName>
    </recommendedName>
</protein>
<dbReference type="GO" id="GO:0005868">
    <property type="term" value="C:cytoplasmic dynein complex"/>
    <property type="evidence" value="ECO:0007669"/>
    <property type="project" value="UniProtKB-UniRule"/>
</dbReference>
<proteinExistence type="inferred from homology"/>
<name>A0A7R9V6S7_9CHLO</name>
<keyword evidence="5 10" id="KW-0493">Microtubule</keyword>
<comment type="function">
    <text evidence="9">Acts as one of several non-catalytic accessory components of the cytoplasmic dynein 1 complex that are thought to be involved in linking dynein to cargos and to adapter proteins that regulate dynein function. Cytoplasmic dynein 1 acts as a motor for the intracellular retrograde motility of vesicles and organelles along microtubules.</text>
</comment>
<keyword evidence="8 10" id="KW-0206">Cytoskeleton</keyword>
<dbReference type="FunFam" id="3.30.450.30:FF:000009">
    <property type="entry name" value="Dynein light chain roadblock"/>
    <property type="match status" value="1"/>
</dbReference>
<evidence type="ECO:0000256" key="3">
    <source>
        <dbReference type="ARBA" id="ARBA00022448"/>
    </source>
</evidence>
<dbReference type="GO" id="GO:0005737">
    <property type="term" value="C:cytoplasm"/>
    <property type="evidence" value="ECO:0007669"/>
    <property type="project" value="UniProtKB-UniRule"/>
</dbReference>
<dbReference type="PIRSF" id="PIRSF009998">
    <property type="entry name" value="DLC7"/>
    <property type="match status" value="1"/>
</dbReference>
<accession>A0A7R9V6S7</accession>
<dbReference type="InterPro" id="IPR016561">
    <property type="entry name" value="DYNLRB1/2"/>
</dbReference>
<dbReference type="PANTHER" id="PTHR10779">
    <property type="entry name" value="DYNEIN LIGHT CHAIN ROADBLOCK"/>
    <property type="match status" value="1"/>
</dbReference>
<evidence type="ECO:0000256" key="1">
    <source>
        <dbReference type="ARBA" id="ARBA00004245"/>
    </source>
</evidence>
<keyword evidence="3 10" id="KW-0813">Transport</keyword>
<evidence type="ECO:0000256" key="9">
    <source>
        <dbReference type="ARBA" id="ARBA00025362"/>
    </source>
</evidence>
<dbReference type="SUPFAM" id="SSF103196">
    <property type="entry name" value="Roadblock/LC7 domain"/>
    <property type="match status" value="1"/>
</dbReference>
<evidence type="ECO:0000256" key="2">
    <source>
        <dbReference type="ARBA" id="ARBA00007191"/>
    </source>
</evidence>
<dbReference type="Gene3D" id="3.30.450.30">
    <property type="entry name" value="Dynein light chain 2a, cytoplasmic"/>
    <property type="match status" value="1"/>
</dbReference>
<dbReference type="GO" id="GO:0005874">
    <property type="term" value="C:microtubule"/>
    <property type="evidence" value="ECO:0007669"/>
    <property type="project" value="UniProtKB-UniRule"/>
</dbReference>
<keyword evidence="4 10" id="KW-0963">Cytoplasm</keyword>
<evidence type="ECO:0000256" key="5">
    <source>
        <dbReference type="ARBA" id="ARBA00022701"/>
    </source>
</evidence>
<dbReference type="Pfam" id="PF03259">
    <property type="entry name" value="Robl_LC7"/>
    <property type="match status" value="1"/>
</dbReference>
<reference evidence="12" key="1">
    <citation type="submission" date="2021-01" db="EMBL/GenBank/DDBJ databases">
        <authorList>
            <person name="Corre E."/>
            <person name="Pelletier E."/>
            <person name="Niang G."/>
            <person name="Scheremetjew M."/>
            <person name="Finn R."/>
            <person name="Kale V."/>
            <person name="Holt S."/>
            <person name="Cochrane G."/>
            <person name="Meng A."/>
            <person name="Brown T."/>
            <person name="Cohen L."/>
        </authorList>
    </citation>
    <scope>NUCLEOTIDE SEQUENCE</scope>
    <source>
        <strain evidence="12">CCMP219</strain>
    </source>
</reference>
<comment type="similarity">
    <text evidence="2 10">Belongs to the GAMAD family.</text>
</comment>